<dbReference type="InterPro" id="IPR013057">
    <property type="entry name" value="AA_transpt_TM"/>
</dbReference>
<reference evidence="7" key="1">
    <citation type="submission" date="2020-03" db="EMBL/GenBank/DDBJ databases">
        <title>Hybrid Assembly of Korean Phytophthora infestans isolates.</title>
        <authorList>
            <person name="Prokchorchik M."/>
            <person name="Lee Y."/>
            <person name="Seo J."/>
            <person name="Cho J.-H."/>
            <person name="Park Y.-E."/>
            <person name="Jang D.-C."/>
            <person name="Im J.-S."/>
            <person name="Choi J.-G."/>
            <person name="Park H.-J."/>
            <person name="Lee G.-B."/>
            <person name="Lee Y.-G."/>
            <person name="Hong S.-Y."/>
            <person name="Cho K."/>
            <person name="Sohn K.H."/>
        </authorList>
    </citation>
    <scope>NUCLEOTIDE SEQUENCE</scope>
    <source>
        <strain evidence="7">KR_2_A2</strain>
    </source>
</reference>
<dbReference type="Pfam" id="PF01490">
    <property type="entry name" value="Aa_trans"/>
    <property type="match status" value="1"/>
</dbReference>
<feature type="transmembrane region" description="Helical" evidence="5">
    <location>
        <begin position="412"/>
        <end position="437"/>
    </location>
</feature>
<keyword evidence="2 5" id="KW-0812">Transmembrane</keyword>
<dbReference type="GO" id="GO:0016020">
    <property type="term" value="C:membrane"/>
    <property type="evidence" value="ECO:0007669"/>
    <property type="project" value="UniProtKB-SubCell"/>
</dbReference>
<dbReference type="GO" id="GO:0015179">
    <property type="term" value="F:L-amino acid transmembrane transporter activity"/>
    <property type="evidence" value="ECO:0007669"/>
    <property type="project" value="TreeGrafter"/>
</dbReference>
<feature type="transmembrane region" description="Helical" evidence="5">
    <location>
        <begin position="457"/>
        <end position="484"/>
    </location>
</feature>
<evidence type="ECO:0000256" key="5">
    <source>
        <dbReference type="SAM" id="Phobius"/>
    </source>
</evidence>
<dbReference type="Proteomes" id="UP000704712">
    <property type="component" value="Unassembled WGS sequence"/>
</dbReference>
<dbReference type="EMBL" id="JAACNO010002815">
    <property type="protein sequence ID" value="KAF4130586.1"/>
    <property type="molecule type" value="Genomic_DNA"/>
</dbReference>
<dbReference type="PANTHER" id="PTHR22950">
    <property type="entry name" value="AMINO ACID TRANSPORTER"/>
    <property type="match status" value="1"/>
</dbReference>
<feature type="domain" description="Amino acid transporter transmembrane" evidence="6">
    <location>
        <begin position="185"/>
        <end position="576"/>
    </location>
</feature>
<evidence type="ECO:0000259" key="6">
    <source>
        <dbReference type="Pfam" id="PF01490"/>
    </source>
</evidence>
<accession>A0A8S9TNU9</accession>
<dbReference type="PANTHER" id="PTHR22950:SF666">
    <property type="entry name" value="VACUOLAR AMINO ACID TRANSPORTER 4"/>
    <property type="match status" value="1"/>
</dbReference>
<feature type="non-terminal residue" evidence="7">
    <location>
        <position position="583"/>
    </location>
</feature>
<gene>
    <name evidence="7" type="ORF">GN958_ATG20168</name>
</gene>
<protein>
    <submittedName>
        <fullName evidence="7">Transmembrane amino acid transporter protein</fullName>
    </submittedName>
</protein>
<evidence type="ECO:0000256" key="3">
    <source>
        <dbReference type="ARBA" id="ARBA00022989"/>
    </source>
</evidence>
<evidence type="ECO:0000313" key="8">
    <source>
        <dbReference type="Proteomes" id="UP000704712"/>
    </source>
</evidence>
<comment type="caution">
    <text evidence="7">The sequence shown here is derived from an EMBL/GenBank/DDBJ whole genome shotgun (WGS) entry which is preliminary data.</text>
</comment>
<keyword evidence="4 5" id="KW-0472">Membrane</keyword>
<feature type="transmembrane region" description="Helical" evidence="5">
    <location>
        <begin position="217"/>
        <end position="238"/>
    </location>
</feature>
<evidence type="ECO:0000256" key="1">
    <source>
        <dbReference type="ARBA" id="ARBA00004141"/>
    </source>
</evidence>
<feature type="transmembrane region" description="Helical" evidence="5">
    <location>
        <begin position="270"/>
        <end position="290"/>
    </location>
</feature>
<name>A0A8S9TNU9_PHYIN</name>
<sequence>PFLHSIVEVGMSVSSCASAVGAVTAEFSSSLRSNMFSPGSKDYDVRTPAFVHDIAEEGSDMTREIYSAALKDSHDGMVRTKSLPDVSEVLYKDVGKASDIAQPGGFRRDHVIANLPAGDNSPPIHVQNAFLASIKPNNLLQSTYCGFVNETLHLGDEYSQNEELIPLFSSLDTFHTETDATPTRGASVKQTIFTIFKSFIGSGILFLPKGFQNGGMLFSIVGLCVSAALSTFCMLRLVECSTVLLHTHNHLNVSYGIVGEQAFGTFGRRAVNVSLVLSQIGFCCSYLIFVEKNIGEVVLHAFNLQSSSTTSSWTLILLQIPLYTPLVWVRRLEYFAFTSLFADVLIVFGLVYILTYTAKTLESATPGESSWQYFNSENWAMFLGVAVYCFEGIGLVLPTYDAMDDQIKYKFPAILSWCVVCILVICILFAGTVYAAFGQNTQSVVTLNLPSSSESTGTMAVQLTYSLALVLSYPLMLYPVINILENKLFPYQRVKGFWRWQKNGFRFALVCLTAVIGYFGKNELDNFVSIIGGFCSVPLAFIYPCIFHSSLVGRGHILNGIVVVIGLSTMVFATNQAVSTWNW</sequence>
<keyword evidence="3 5" id="KW-1133">Transmembrane helix</keyword>
<evidence type="ECO:0000313" key="7">
    <source>
        <dbReference type="EMBL" id="KAF4130586.1"/>
    </source>
</evidence>
<evidence type="ECO:0000256" key="2">
    <source>
        <dbReference type="ARBA" id="ARBA00022692"/>
    </source>
</evidence>
<feature type="transmembrane region" description="Helical" evidence="5">
    <location>
        <begin position="526"/>
        <end position="546"/>
    </location>
</feature>
<proteinExistence type="predicted"/>
<organism evidence="7 8">
    <name type="scientific">Phytophthora infestans</name>
    <name type="common">Potato late blight agent</name>
    <name type="synonym">Botrytis infestans</name>
    <dbReference type="NCBI Taxonomy" id="4787"/>
    <lineage>
        <taxon>Eukaryota</taxon>
        <taxon>Sar</taxon>
        <taxon>Stramenopiles</taxon>
        <taxon>Oomycota</taxon>
        <taxon>Peronosporomycetes</taxon>
        <taxon>Peronosporales</taxon>
        <taxon>Peronosporaceae</taxon>
        <taxon>Phytophthora</taxon>
    </lineage>
</organism>
<feature type="transmembrane region" description="Helical" evidence="5">
    <location>
        <begin position="504"/>
        <end position="520"/>
    </location>
</feature>
<feature type="transmembrane region" description="Helical" evidence="5">
    <location>
        <begin position="335"/>
        <end position="358"/>
    </location>
</feature>
<feature type="transmembrane region" description="Helical" evidence="5">
    <location>
        <begin position="310"/>
        <end position="328"/>
    </location>
</feature>
<evidence type="ECO:0000256" key="4">
    <source>
        <dbReference type="ARBA" id="ARBA00023136"/>
    </source>
</evidence>
<comment type="subcellular location">
    <subcellularLocation>
        <location evidence="1">Membrane</location>
        <topology evidence="1">Multi-pass membrane protein</topology>
    </subcellularLocation>
</comment>
<feature type="transmembrane region" description="Helical" evidence="5">
    <location>
        <begin position="558"/>
        <end position="578"/>
    </location>
</feature>
<feature type="transmembrane region" description="Helical" evidence="5">
    <location>
        <begin position="378"/>
        <end position="400"/>
    </location>
</feature>
<dbReference type="AlphaFoldDB" id="A0A8S9TNU9"/>